<dbReference type="PIRSF" id="PIRSF002181">
    <property type="entry name" value="Ribosomal_L13"/>
    <property type="match status" value="1"/>
</dbReference>
<comment type="similarity">
    <text evidence="1 4">Belongs to the universal ribosomal protein uL13 family.</text>
</comment>
<evidence type="ECO:0000256" key="4">
    <source>
        <dbReference type="HAMAP-Rule" id="MF_01366"/>
    </source>
</evidence>
<dbReference type="RefSeq" id="WP_187533099.1">
    <property type="nucleotide sequence ID" value="NZ_CBCSHU010000002.1"/>
</dbReference>
<dbReference type="InterPro" id="IPR005823">
    <property type="entry name" value="Ribosomal_uL13_bac-type"/>
</dbReference>
<evidence type="ECO:0000256" key="2">
    <source>
        <dbReference type="ARBA" id="ARBA00022980"/>
    </source>
</evidence>
<dbReference type="GO" id="GO:0022625">
    <property type="term" value="C:cytosolic large ribosomal subunit"/>
    <property type="evidence" value="ECO:0007669"/>
    <property type="project" value="TreeGrafter"/>
</dbReference>
<dbReference type="HAMAP" id="MF_01366">
    <property type="entry name" value="Ribosomal_uL13"/>
    <property type="match status" value="1"/>
</dbReference>
<dbReference type="Pfam" id="PF00572">
    <property type="entry name" value="Ribosomal_L13"/>
    <property type="match status" value="1"/>
</dbReference>
<gene>
    <name evidence="4 5" type="primary">rplM</name>
    <name evidence="5" type="ORF">H9L01_06135</name>
</gene>
<dbReference type="PANTHER" id="PTHR11545">
    <property type="entry name" value="RIBOSOMAL PROTEIN L13"/>
    <property type="match status" value="1"/>
</dbReference>
<sequence length="145" mass="16611">MRQTTMTKPAEVVRQWYIVDGADMTLGRLSSEVATVLRGKHKPTFTPNVDCGDYVIVINADKIKVSGDQEYKKFYYSHSSYPGGLRTRSTRVMREQYTVEWVEKSIHGMLPHTKLGDKQRTHLFVYKGDNHPHAAQQPIEMVIKG</sequence>
<dbReference type="SUPFAM" id="SSF52161">
    <property type="entry name" value="Ribosomal protein L13"/>
    <property type="match status" value="1"/>
</dbReference>
<dbReference type="GO" id="GO:0017148">
    <property type="term" value="P:negative regulation of translation"/>
    <property type="evidence" value="ECO:0007669"/>
    <property type="project" value="TreeGrafter"/>
</dbReference>
<dbReference type="InterPro" id="IPR036899">
    <property type="entry name" value="Ribosomal_uL13_sf"/>
</dbReference>
<organism evidence="5 6">
    <name type="scientific">Erysipelothrix inopinata</name>
    <dbReference type="NCBI Taxonomy" id="225084"/>
    <lineage>
        <taxon>Bacteria</taxon>
        <taxon>Bacillati</taxon>
        <taxon>Bacillota</taxon>
        <taxon>Erysipelotrichia</taxon>
        <taxon>Erysipelotrichales</taxon>
        <taxon>Erysipelotrichaceae</taxon>
        <taxon>Erysipelothrix</taxon>
    </lineage>
</organism>
<dbReference type="InterPro" id="IPR005822">
    <property type="entry name" value="Ribosomal_uL13"/>
</dbReference>
<keyword evidence="6" id="KW-1185">Reference proteome</keyword>
<dbReference type="PANTHER" id="PTHR11545:SF2">
    <property type="entry name" value="LARGE RIBOSOMAL SUBUNIT PROTEIN UL13M"/>
    <property type="match status" value="1"/>
</dbReference>
<accession>A0A7G9RWJ1</accession>
<dbReference type="CDD" id="cd00392">
    <property type="entry name" value="Ribosomal_L13"/>
    <property type="match status" value="1"/>
</dbReference>
<evidence type="ECO:0000256" key="3">
    <source>
        <dbReference type="ARBA" id="ARBA00023274"/>
    </source>
</evidence>
<comment type="subunit">
    <text evidence="4">Part of the 50S ribosomal subunit.</text>
</comment>
<evidence type="ECO:0000313" key="5">
    <source>
        <dbReference type="EMBL" id="QNN59966.1"/>
    </source>
</evidence>
<dbReference type="GO" id="GO:0006412">
    <property type="term" value="P:translation"/>
    <property type="evidence" value="ECO:0007669"/>
    <property type="project" value="UniProtKB-UniRule"/>
</dbReference>
<dbReference type="EMBL" id="CP060715">
    <property type="protein sequence ID" value="QNN59966.1"/>
    <property type="molecule type" value="Genomic_DNA"/>
</dbReference>
<dbReference type="NCBIfam" id="TIGR01066">
    <property type="entry name" value="rplM_bact"/>
    <property type="match status" value="1"/>
</dbReference>
<comment type="function">
    <text evidence="4">This protein is one of the early assembly proteins of the 50S ribosomal subunit, although it is not seen to bind rRNA by itself. It is important during the early stages of 50S assembly.</text>
</comment>
<dbReference type="AlphaFoldDB" id="A0A7G9RWJ1"/>
<reference evidence="5 6" key="1">
    <citation type="submission" date="2020-08" db="EMBL/GenBank/DDBJ databases">
        <title>Genome sequence of Erysipelothrix inopinata DSM 15511T.</title>
        <authorList>
            <person name="Hyun D.-W."/>
            <person name="Bae J.-W."/>
        </authorList>
    </citation>
    <scope>NUCLEOTIDE SEQUENCE [LARGE SCALE GENOMIC DNA]</scope>
    <source>
        <strain evidence="5 6">DSM 15511</strain>
    </source>
</reference>
<proteinExistence type="inferred from homology"/>
<keyword evidence="3 4" id="KW-0687">Ribonucleoprotein</keyword>
<protein>
    <recommendedName>
        <fullName evidence="4">Large ribosomal subunit protein uL13</fullName>
    </recommendedName>
</protein>
<evidence type="ECO:0000313" key="6">
    <source>
        <dbReference type="Proteomes" id="UP000515928"/>
    </source>
</evidence>
<dbReference type="GO" id="GO:0003735">
    <property type="term" value="F:structural constituent of ribosome"/>
    <property type="evidence" value="ECO:0007669"/>
    <property type="project" value="InterPro"/>
</dbReference>
<dbReference type="Gene3D" id="3.90.1180.10">
    <property type="entry name" value="Ribosomal protein L13"/>
    <property type="match status" value="1"/>
</dbReference>
<evidence type="ECO:0000256" key="1">
    <source>
        <dbReference type="ARBA" id="ARBA00006227"/>
    </source>
</evidence>
<dbReference type="Proteomes" id="UP000515928">
    <property type="component" value="Chromosome"/>
</dbReference>
<dbReference type="GO" id="GO:0003729">
    <property type="term" value="F:mRNA binding"/>
    <property type="evidence" value="ECO:0007669"/>
    <property type="project" value="TreeGrafter"/>
</dbReference>
<dbReference type="KEGG" id="eio:H9L01_06135"/>
<name>A0A7G9RWJ1_9FIRM</name>
<keyword evidence="2 4" id="KW-0689">Ribosomal protein</keyword>